<protein>
    <submittedName>
        <fullName evidence="1">1733_t:CDS:1</fullName>
    </submittedName>
</protein>
<sequence length="46" mass="4931">EELASVLPHPTVETLTTLVMTVLHLQPPQFLLITSGNTSSTTLLSV</sequence>
<proteinExistence type="predicted"/>
<keyword evidence="2" id="KW-1185">Reference proteome</keyword>
<evidence type="ECO:0000313" key="1">
    <source>
        <dbReference type="EMBL" id="CAG8734244.1"/>
    </source>
</evidence>
<gene>
    <name evidence="1" type="ORF">DHETER_LOCUS13636</name>
</gene>
<evidence type="ECO:0000313" key="2">
    <source>
        <dbReference type="Proteomes" id="UP000789702"/>
    </source>
</evidence>
<name>A0ACA9Q1Y5_9GLOM</name>
<accession>A0ACA9Q1Y5</accession>
<organism evidence="1 2">
    <name type="scientific">Dentiscutata heterogama</name>
    <dbReference type="NCBI Taxonomy" id="1316150"/>
    <lineage>
        <taxon>Eukaryota</taxon>
        <taxon>Fungi</taxon>
        <taxon>Fungi incertae sedis</taxon>
        <taxon>Mucoromycota</taxon>
        <taxon>Glomeromycotina</taxon>
        <taxon>Glomeromycetes</taxon>
        <taxon>Diversisporales</taxon>
        <taxon>Gigasporaceae</taxon>
        <taxon>Dentiscutata</taxon>
    </lineage>
</organism>
<dbReference type="Proteomes" id="UP000789702">
    <property type="component" value="Unassembled WGS sequence"/>
</dbReference>
<comment type="caution">
    <text evidence="1">The sequence shown here is derived from an EMBL/GenBank/DDBJ whole genome shotgun (WGS) entry which is preliminary data.</text>
</comment>
<feature type="non-terminal residue" evidence="1">
    <location>
        <position position="1"/>
    </location>
</feature>
<dbReference type="EMBL" id="CAJVPU010038172">
    <property type="protein sequence ID" value="CAG8734244.1"/>
    <property type="molecule type" value="Genomic_DNA"/>
</dbReference>
<reference evidence="1" key="1">
    <citation type="submission" date="2021-06" db="EMBL/GenBank/DDBJ databases">
        <authorList>
            <person name="Kallberg Y."/>
            <person name="Tangrot J."/>
            <person name="Rosling A."/>
        </authorList>
    </citation>
    <scope>NUCLEOTIDE SEQUENCE</scope>
    <source>
        <strain evidence="1">IL203A</strain>
    </source>
</reference>